<name>A0A084JEI8_9CLOT</name>
<evidence type="ECO:0000313" key="3">
    <source>
        <dbReference type="EMBL" id="KEZ87372.1"/>
    </source>
</evidence>
<keyword evidence="2" id="KW-0175">Coiled coil</keyword>
<dbReference type="GO" id="GO:0006260">
    <property type="term" value="P:DNA replication"/>
    <property type="evidence" value="ECO:0007669"/>
    <property type="project" value="UniProtKB-KW"/>
</dbReference>
<evidence type="ECO:0000313" key="4">
    <source>
        <dbReference type="Proteomes" id="UP000028542"/>
    </source>
</evidence>
<dbReference type="SUPFAM" id="SSF46565">
    <property type="entry name" value="Chaperone J-domain"/>
    <property type="match status" value="1"/>
</dbReference>
<reference evidence="3 4" key="1">
    <citation type="submission" date="2014-07" db="EMBL/GenBank/DDBJ databases">
        <title>Draft genome of Clostridium sulfidigenes 113A isolated from sediments associated with methane hydrate from Krishna Godavari basin.</title>
        <authorList>
            <person name="Honkalas V.S."/>
            <person name="Dabir A.P."/>
            <person name="Arora P."/>
            <person name="Dhakephalkar P.K."/>
        </authorList>
    </citation>
    <scope>NUCLEOTIDE SEQUENCE [LARGE SCALE GENOMIC DNA]</scope>
    <source>
        <strain evidence="3 4">113A</strain>
    </source>
</reference>
<accession>A0A084JEI8</accession>
<dbReference type="AlphaFoldDB" id="A0A084JEI8"/>
<keyword evidence="1" id="KW-0235">DNA replication</keyword>
<dbReference type="STRING" id="318464.IO99_06020"/>
<dbReference type="RefSeq" id="WP_035131300.1">
    <property type="nucleotide sequence ID" value="NZ_JPMD01000013.1"/>
</dbReference>
<comment type="caution">
    <text evidence="3">The sequence shown here is derived from an EMBL/GenBank/DDBJ whole genome shotgun (WGS) entry which is preliminary data.</text>
</comment>
<evidence type="ECO:0000256" key="1">
    <source>
        <dbReference type="ARBA" id="ARBA00022705"/>
    </source>
</evidence>
<dbReference type="EMBL" id="JPMD01000013">
    <property type="protein sequence ID" value="KEZ87372.1"/>
    <property type="molecule type" value="Genomic_DNA"/>
</dbReference>
<feature type="coiled-coil region" evidence="2">
    <location>
        <begin position="79"/>
        <end position="117"/>
    </location>
</feature>
<proteinExistence type="predicted"/>
<evidence type="ECO:0008006" key="5">
    <source>
        <dbReference type="Google" id="ProtNLM"/>
    </source>
</evidence>
<dbReference type="Proteomes" id="UP000028542">
    <property type="component" value="Unassembled WGS sequence"/>
</dbReference>
<gene>
    <name evidence="3" type="ORF">IO99_06020</name>
</gene>
<dbReference type="eggNOG" id="COG0484">
    <property type="taxonomic scope" value="Bacteria"/>
</dbReference>
<keyword evidence="4" id="KW-1185">Reference proteome</keyword>
<sequence>MSDIVVSLTGIQKLKEELNTLNEEYLKLYEKMEDLKKEKEYLESLYMCKLGALIFLRLENEIKYRRLKKKLTLIIMSKNKGEEINIEEIERVLEEELAEFYRDLEELRNNLKNSREFFELPSLTDEEVKKVKEIFRGLAKILHPDINRGLDEELMELWLKVKEAYENNDLITLIILEGIVKHNEIKEDIKVTSIEENIVVLKKKINELKKFIDEEENSFPLSIKELIDDNEYIKEKKQDITNDIHEYEIMITQVEKSICQILKEQSYG</sequence>
<evidence type="ECO:0000256" key="2">
    <source>
        <dbReference type="SAM" id="Coils"/>
    </source>
</evidence>
<feature type="coiled-coil region" evidence="2">
    <location>
        <begin position="11"/>
        <end position="45"/>
    </location>
</feature>
<organism evidence="3 4">
    <name type="scientific">Clostridium sulfidigenes</name>
    <dbReference type="NCBI Taxonomy" id="318464"/>
    <lineage>
        <taxon>Bacteria</taxon>
        <taxon>Bacillati</taxon>
        <taxon>Bacillota</taxon>
        <taxon>Clostridia</taxon>
        <taxon>Eubacteriales</taxon>
        <taxon>Clostridiaceae</taxon>
        <taxon>Clostridium</taxon>
    </lineage>
</organism>
<dbReference type="InterPro" id="IPR036869">
    <property type="entry name" value="J_dom_sf"/>
</dbReference>
<protein>
    <recommendedName>
        <fullName evidence="5">Molecular chaperone DnaJ</fullName>
    </recommendedName>
</protein>